<comment type="caution">
    <text evidence="10">The sequence shown here is derived from an EMBL/GenBank/DDBJ whole genome shotgun (WGS) entry which is preliminary data.</text>
</comment>
<dbReference type="Pfam" id="PF04548">
    <property type="entry name" value="AIG1"/>
    <property type="match status" value="1"/>
</dbReference>
<evidence type="ECO:0000259" key="9">
    <source>
        <dbReference type="PROSITE" id="PS50199"/>
    </source>
</evidence>
<organism evidence="10 11">
    <name type="scientific">Tegillarca granosa</name>
    <name type="common">Malaysian cockle</name>
    <name type="synonym">Anadara granosa</name>
    <dbReference type="NCBI Taxonomy" id="220873"/>
    <lineage>
        <taxon>Eukaryota</taxon>
        <taxon>Metazoa</taxon>
        <taxon>Spiralia</taxon>
        <taxon>Lophotrochozoa</taxon>
        <taxon>Mollusca</taxon>
        <taxon>Bivalvia</taxon>
        <taxon>Autobranchia</taxon>
        <taxon>Pteriomorphia</taxon>
        <taxon>Arcoida</taxon>
        <taxon>Arcoidea</taxon>
        <taxon>Arcidae</taxon>
        <taxon>Tegillarca</taxon>
    </lineage>
</organism>
<evidence type="ECO:0000256" key="6">
    <source>
        <dbReference type="ARBA" id="ARBA00023134"/>
    </source>
</evidence>
<evidence type="ECO:0000256" key="3">
    <source>
        <dbReference type="ARBA" id="ARBA00022741"/>
    </source>
</evidence>
<evidence type="ECO:0000256" key="4">
    <source>
        <dbReference type="ARBA" id="ARBA00022771"/>
    </source>
</evidence>
<keyword evidence="11" id="KW-1185">Reference proteome</keyword>
<evidence type="ECO:0000256" key="8">
    <source>
        <dbReference type="SAM" id="Coils"/>
    </source>
</evidence>
<sequence>MENLDLFQDGPNYQFSAILVNRMCEREIIQSLKIGKQANTGILTPNTAPNLQPVLIDYSRRTETDTASNWQGPVTADYPRQTTTDEIEIREMQRQLQELEAELERKRSEEHKRNLQQHLSTIRSELQRYNNDNNLGIGTATPLAESSLLQCSETRVRTSAESDVVEETQVKIAFREEEWVCGLCTLRNHTLTTVCSACENPRVNEPSRILPASTPITSNTRENSEWICRFCTLKNSNRVVICDVCEKPRHGLLEATSDNIPRVTLPLDSDDTSTISCDTTSVASENLDMSQLQWELEDLERRMGMARRNQNDPNTSSVRDIGPQMRNNNADVASNSLRIVLIGATGSGKSSTGNTILGKNEFEARMSAESITRITKLRICV</sequence>
<dbReference type="Proteomes" id="UP001217089">
    <property type="component" value="Unassembled WGS sequence"/>
</dbReference>
<dbReference type="Gene3D" id="4.10.1060.10">
    <property type="entry name" value="Zinc finger, RanBP2-type"/>
    <property type="match status" value="1"/>
</dbReference>
<dbReference type="InterPro" id="IPR045058">
    <property type="entry name" value="GIMA/IAN/Toc"/>
</dbReference>
<dbReference type="SMART" id="SM00547">
    <property type="entry name" value="ZnF_RBZ"/>
    <property type="match status" value="2"/>
</dbReference>
<accession>A0ABQ9EPZ5</accession>
<keyword evidence="5" id="KW-0862">Zinc</keyword>
<dbReference type="SUPFAM" id="SSF90209">
    <property type="entry name" value="Ran binding protein zinc finger-like"/>
    <property type="match status" value="2"/>
</dbReference>
<feature type="coiled-coil region" evidence="8">
    <location>
        <begin position="82"/>
        <end position="132"/>
    </location>
</feature>
<dbReference type="PANTHER" id="PTHR10903:SF184">
    <property type="entry name" value="GTP-BINDING PROTEIN A"/>
    <property type="match status" value="1"/>
</dbReference>
<evidence type="ECO:0000256" key="7">
    <source>
        <dbReference type="PROSITE-ProRule" id="PRU00322"/>
    </source>
</evidence>
<dbReference type="Gene3D" id="3.40.50.300">
    <property type="entry name" value="P-loop containing nucleotide triphosphate hydrolases"/>
    <property type="match status" value="1"/>
</dbReference>
<keyword evidence="6" id="KW-0342">GTP-binding</keyword>
<feature type="domain" description="RanBP2-type" evidence="9">
    <location>
        <begin position="221"/>
        <end position="251"/>
    </location>
</feature>
<keyword evidence="8" id="KW-0175">Coiled coil</keyword>
<dbReference type="InterPro" id="IPR001876">
    <property type="entry name" value="Znf_RanBP2"/>
</dbReference>
<gene>
    <name evidence="10" type="ORF">KUTeg_015368</name>
</gene>
<keyword evidence="3" id="KW-0547">Nucleotide-binding</keyword>
<dbReference type="InterPro" id="IPR027417">
    <property type="entry name" value="P-loop_NTPase"/>
</dbReference>
<dbReference type="Pfam" id="PF00641">
    <property type="entry name" value="Zn_ribbon_RanBP"/>
    <property type="match status" value="1"/>
</dbReference>
<evidence type="ECO:0000256" key="1">
    <source>
        <dbReference type="ARBA" id="ARBA00008535"/>
    </source>
</evidence>
<dbReference type="InterPro" id="IPR006703">
    <property type="entry name" value="G_AIG1"/>
</dbReference>
<dbReference type="EMBL" id="JARBDR010000793">
    <property type="protein sequence ID" value="KAJ8307284.1"/>
    <property type="molecule type" value="Genomic_DNA"/>
</dbReference>
<protein>
    <recommendedName>
        <fullName evidence="9">RanBP2-type domain-containing protein</fullName>
    </recommendedName>
</protein>
<dbReference type="PROSITE" id="PS50199">
    <property type="entry name" value="ZF_RANBP2_2"/>
    <property type="match status" value="2"/>
</dbReference>
<keyword evidence="4 7" id="KW-0863">Zinc-finger</keyword>
<keyword evidence="2" id="KW-0479">Metal-binding</keyword>
<reference evidence="10 11" key="1">
    <citation type="submission" date="2022-12" db="EMBL/GenBank/DDBJ databases">
        <title>Chromosome-level genome of Tegillarca granosa.</title>
        <authorList>
            <person name="Kim J."/>
        </authorList>
    </citation>
    <scope>NUCLEOTIDE SEQUENCE [LARGE SCALE GENOMIC DNA]</scope>
    <source>
        <strain evidence="10">Teg-2019</strain>
        <tissue evidence="10">Adductor muscle</tissue>
    </source>
</reference>
<proteinExistence type="inferred from homology"/>
<evidence type="ECO:0000256" key="5">
    <source>
        <dbReference type="ARBA" id="ARBA00022833"/>
    </source>
</evidence>
<feature type="coiled-coil region" evidence="8">
    <location>
        <begin position="282"/>
        <end position="309"/>
    </location>
</feature>
<comment type="similarity">
    <text evidence="1">Belongs to the TRAFAC class TrmE-Era-EngA-EngB-Septin-like GTPase superfamily. AIG1/Toc34/Toc159-like paraseptin GTPase family. IAN subfamily.</text>
</comment>
<feature type="domain" description="RanBP2-type" evidence="9">
    <location>
        <begin position="175"/>
        <end position="204"/>
    </location>
</feature>
<dbReference type="PROSITE" id="PS01358">
    <property type="entry name" value="ZF_RANBP2_1"/>
    <property type="match status" value="2"/>
</dbReference>
<dbReference type="SUPFAM" id="SSF52540">
    <property type="entry name" value="P-loop containing nucleoside triphosphate hydrolases"/>
    <property type="match status" value="1"/>
</dbReference>
<evidence type="ECO:0000256" key="2">
    <source>
        <dbReference type="ARBA" id="ARBA00022723"/>
    </source>
</evidence>
<evidence type="ECO:0000313" key="11">
    <source>
        <dbReference type="Proteomes" id="UP001217089"/>
    </source>
</evidence>
<name>A0ABQ9EPZ5_TEGGR</name>
<evidence type="ECO:0000313" key="10">
    <source>
        <dbReference type="EMBL" id="KAJ8307284.1"/>
    </source>
</evidence>
<dbReference type="PANTHER" id="PTHR10903">
    <property type="entry name" value="GTPASE, IMAP FAMILY MEMBER-RELATED"/>
    <property type="match status" value="1"/>
</dbReference>
<dbReference type="InterPro" id="IPR036443">
    <property type="entry name" value="Znf_RanBP2_sf"/>
</dbReference>